<dbReference type="EMBL" id="VTOW01000001">
    <property type="protein sequence ID" value="NKE69438.1"/>
    <property type="molecule type" value="Genomic_DNA"/>
</dbReference>
<dbReference type="AlphaFoldDB" id="A0A7X6DM49"/>
<proteinExistence type="predicted"/>
<name>A0A7X6DM49_9BACT</name>
<feature type="domain" description="DUF2383" evidence="1">
    <location>
        <begin position="13"/>
        <end position="115"/>
    </location>
</feature>
<organism evidence="2 3">
    <name type="scientific">Candidatus Manganitrophus noduliformans</name>
    <dbReference type="NCBI Taxonomy" id="2606439"/>
    <lineage>
        <taxon>Bacteria</taxon>
        <taxon>Pseudomonadati</taxon>
        <taxon>Nitrospirota</taxon>
        <taxon>Nitrospiria</taxon>
        <taxon>Candidatus Troglogloeales</taxon>
        <taxon>Candidatus Manganitrophaceae</taxon>
        <taxon>Candidatus Manganitrophus</taxon>
    </lineage>
</organism>
<evidence type="ECO:0000313" key="2">
    <source>
        <dbReference type="EMBL" id="NKE69438.1"/>
    </source>
</evidence>
<dbReference type="InterPro" id="IPR019052">
    <property type="entry name" value="DUF2383"/>
</dbReference>
<keyword evidence="3" id="KW-1185">Reference proteome</keyword>
<sequence length="155" mass="17213">MEYKGAIMRDDEIVEALNDLIETDHNAIGAYNTAIDGLDKHPTLRDSFITFRGDHERHVRELSPFVRQYGGDPEKKPGGMGVLQKGWTAVSKLGGADAILSAMVSNEESAVSAYEAGATKNFPPDILQYVQRGLQDERKHLAYCKSEYERLKKAA</sequence>
<evidence type="ECO:0000313" key="3">
    <source>
        <dbReference type="Proteomes" id="UP000534783"/>
    </source>
</evidence>
<reference evidence="2 3" key="1">
    <citation type="journal article" date="2020" name="Nature">
        <title>Bacterial chemolithoautotrophy via manganese oxidation.</title>
        <authorList>
            <person name="Yu H."/>
            <person name="Leadbetter J.R."/>
        </authorList>
    </citation>
    <scope>NUCLEOTIDE SEQUENCE [LARGE SCALE GENOMIC DNA]</scope>
    <source>
        <strain evidence="2 3">Mn-1</strain>
    </source>
</reference>
<dbReference type="CDD" id="cd00657">
    <property type="entry name" value="Ferritin_like"/>
    <property type="match status" value="1"/>
</dbReference>
<accession>A0A7X6DM49</accession>
<dbReference type="NCBIfam" id="TIGR02284">
    <property type="entry name" value="PA2169 family four-helix-bundle protein"/>
    <property type="match status" value="1"/>
</dbReference>
<gene>
    <name evidence="2" type="ORF">MNODULE_01560</name>
</gene>
<dbReference type="InterPro" id="IPR011971">
    <property type="entry name" value="CHP02284"/>
</dbReference>
<dbReference type="RefSeq" id="WP_168057735.1">
    <property type="nucleotide sequence ID" value="NZ_VTOW01000001.1"/>
</dbReference>
<dbReference type="Gene3D" id="1.20.1260.10">
    <property type="match status" value="1"/>
</dbReference>
<dbReference type="Proteomes" id="UP000534783">
    <property type="component" value="Unassembled WGS sequence"/>
</dbReference>
<dbReference type="InterPro" id="IPR012347">
    <property type="entry name" value="Ferritin-like"/>
</dbReference>
<protein>
    <submittedName>
        <fullName evidence="2">PA2169 family four-helix-bundle protein</fullName>
    </submittedName>
</protein>
<evidence type="ECO:0000259" key="1">
    <source>
        <dbReference type="Pfam" id="PF09537"/>
    </source>
</evidence>
<dbReference type="Pfam" id="PF09537">
    <property type="entry name" value="DUF2383"/>
    <property type="match status" value="1"/>
</dbReference>
<comment type="caution">
    <text evidence="2">The sequence shown here is derived from an EMBL/GenBank/DDBJ whole genome shotgun (WGS) entry which is preliminary data.</text>
</comment>
<dbReference type="InterPro" id="IPR009078">
    <property type="entry name" value="Ferritin-like_SF"/>
</dbReference>
<dbReference type="SUPFAM" id="SSF47240">
    <property type="entry name" value="Ferritin-like"/>
    <property type="match status" value="1"/>
</dbReference>